<protein>
    <submittedName>
        <fullName evidence="4">HPP family protein</fullName>
    </submittedName>
</protein>
<feature type="compositionally biased region" description="Acidic residues" evidence="1">
    <location>
        <begin position="270"/>
        <end position="279"/>
    </location>
</feature>
<keyword evidence="2" id="KW-0472">Membrane</keyword>
<dbReference type="Pfam" id="PF04982">
    <property type="entry name" value="TM_HPP"/>
    <property type="match status" value="1"/>
</dbReference>
<keyword evidence="5" id="KW-1185">Reference proteome</keyword>
<evidence type="ECO:0000313" key="4">
    <source>
        <dbReference type="EMBL" id="SFD30701.1"/>
    </source>
</evidence>
<evidence type="ECO:0000256" key="1">
    <source>
        <dbReference type="SAM" id="MobiDB-lite"/>
    </source>
</evidence>
<feature type="domain" description="HPP transmembrane region" evidence="3">
    <location>
        <begin position="20"/>
        <end position="176"/>
    </location>
</feature>
<dbReference type="Proteomes" id="UP000198611">
    <property type="component" value="Unassembled WGS sequence"/>
</dbReference>
<evidence type="ECO:0000256" key="2">
    <source>
        <dbReference type="SAM" id="Phobius"/>
    </source>
</evidence>
<reference evidence="4 5" key="1">
    <citation type="submission" date="2016-10" db="EMBL/GenBank/DDBJ databases">
        <authorList>
            <person name="de Groot N.N."/>
        </authorList>
    </citation>
    <scope>NUCLEOTIDE SEQUENCE [LARGE SCALE GENOMIC DNA]</scope>
    <source>
        <strain evidence="4 5">HL3</strain>
    </source>
</reference>
<dbReference type="RefSeq" id="WP_205407772.1">
    <property type="nucleotide sequence ID" value="NZ_FOMJ01000004.1"/>
</dbReference>
<organism evidence="4 5">
    <name type="scientific">Thiohalospira halophila DSM 15071</name>
    <dbReference type="NCBI Taxonomy" id="1123397"/>
    <lineage>
        <taxon>Bacteria</taxon>
        <taxon>Pseudomonadati</taxon>
        <taxon>Pseudomonadota</taxon>
        <taxon>Gammaproteobacteria</taxon>
        <taxon>Thiohalospirales</taxon>
        <taxon>Thiohalospiraceae</taxon>
        <taxon>Thiohalospira</taxon>
    </lineage>
</organism>
<keyword evidence="2" id="KW-0812">Transmembrane</keyword>
<keyword evidence="2" id="KW-1133">Transmembrane helix</keyword>
<dbReference type="STRING" id="1123397.SAMN05660831_01369"/>
<name>A0A1I1R8M9_9GAMM</name>
<feature type="region of interest" description="Disordered" evidence="1">
    <location>
        <begin position="248"/>
        <end position="279"/>
    </location>
</feature>
<dbReference type="EMBL" id="FOMJ01000004">
    <property type="protein sequence ID" value="SFD30701.1"/>
    <property type="molecule type" value="Genomic_DNA"/>
</dbReference>
<evidence type="ECO:0000259" key="3">
    <source>
        <dbReference type="Pfam" id="PF04982"/>
    </source>
</evidence>
<feature type="transmembrane region" description="Helical" evidence="2">
    <location>
        <begin position="81"/>
        <end position="98"/>
    </location>
</feature>
<proteinExistence type="predicted"/>
<dbReference type="InterPro" id="IPR007065">
    <property type="entry name" value="HPP"/>
</dbReference>
<feature type="transmembrane region" description="Helical" evidence="2">
    <location>
        <begin position="20"/>
        <end position="39"/>
    </location>
</feature>
<evidence type="ECO:0000313" key="5">
    <source>
        <dbReference type="Proteomes" id="UP000198611"/>
    </source>
</evidence>
<dbReference type="AlphaFoldDB" id="A0A1I1R8M9"/>
<gene>
    <name evidence="4" type="ORF">SAMN05660831_01369</name>
</gene>
<dbReference type="PANTHER" id="PTHR33741">
    <property type="entry name" value="TRANSMEMBRANE PROTEIN DDB_G0269096-RELATED"/>
    <property type="match status" value="1"/>
</dbReference>
<feature type="transmembrane region" description="Helical" evidence="2">
    <location>
        <begin position="51"/>
        <end position="69"/>
    </location>
</feature>
<accession>A0A1I1R8M9</accession>
<sequence length="279" mass="28225">MSQPARNPLRRLIGPGTTRLGPAEIAVSLAGALVGIAAVHAVSTAILGPEAALFMVASMGAAAVLLFGVPHGALSQPWPAIGGQVISAAVGVTAATWIPDPALAAGVAVGGAIAAMQIARCIHPPGGATALIAVIGGAEVHALGYGYIVAPVLLNTLILFTIAVAANYPFVWRRYPIGLAPPAQDPPAAPLGHNDLTEAVRDLHVVVDITPDELDALARRAVARAAEDEGGTLPVGRRRVEAEAGEGLTIRKRHGEGEEAGGRVTLNVVEGDDGGDSRS</sequence>
<dbReference type="InterPro" id="IPR058581">
    <property type="entry name" value="TM_HPP"/>
</dbReference>
<dbReference type="PANTHER" id="PTHR33741:SF5">
    <property type="entry name" value="TRANSMEMBRANE PROTEIN DDB_G0269096-RELATED"/>
    <property type="match status" value="1"/>
</dbReference>